<dbReference type="RefSeq" id="WP_219748525.1">
    <property type="nucleotide sequence ID" value="NZ_JAHXZN010000002.1"/>
</dbReference>
<keyword evidence="2" id="KW-1185">Reference proteome</keyword>
<name>A0ABS7BNH9_9SPHN</name>
<dbReference type="Proteomes" id="UP000759103">
    <property type="component" value="Unassembled WGS sequence"/>
</dbReference>
<organism evidence="1 2">
    <name type="scientific">Sphingomonas citri</name>
    <dbReference type="NCBI Taxonomy" id="2862499"/>
    <lineage>
        <taxon>Bacteria</taxon>
        <taxon>Pseudomonadati</taxon>
        <taxon>Pseudomonadota</taxon>
        <taxon>Alphaproteobacteria</taxon>
        <taxon>Sphingomonadales</taxon>
        <taxon>Sphingomonadaceae</taxon>
        <taxon>Sphingomonas</taxon>
    </lineage>
</organism>
<sequence>MTEAFFTAVAPGLYRSTDRALITAADGERWTGDDDALLAAGTKLALLLDGAHRPSAEAGRPLARWLKARRDVSATLVRGAVFVVPDADERAAWQARLDAAGGRSPWPYPIAAAADRAAAERLARDWLDAPG</sequence>
<reference evidence="1 2" key="1">
    <citation type="submission" date="2021-07" db="EMBL/GenBank/DDBJ databases">
        <title>Sphingomonas sp.</title>
        <authorList>
            <person name="Feng G."/>
            <person name="Li J."/>
            <person name="Pan M."/>
        </authorList>
    </citation>
    <scope>NUCLEOTIDE SEQUENCE [LARGE SCALE GENOMIC DNA]</scope>
    <source>
        <strain evidence="1 2">RRHST34</strain>
    </source>
</reference>
<protein>
    <submittedName>
        <fullName evidence="1">Uncharacterized protein</fullName>
    </submittedName>
</protein>
<comment type="caution">
    <text evidence="1">The sequence shown here is derived from an EMBL/GenBank/DDBJ whole genome shotgun (WGS) entry which is preliminary data.</text>
</comment>
<accession>A0ABS7BNH9</accession>
<dbReference type="EMBL" id="JAHXZN010000002">
    <property type="protein sequence ID" value="MBW6531145.1"/>
    <property type="molecule type" value="Genomic_DNA"/>
</dbReference>
<evidence type="ECO:0000313" key="2">
    <source>
        <dbReference type="Proteomes" id="UP000759103"/>
    </source>
</evidence>
<gene>
    <name evidence="1" type="ORF">KZ820_10395</name>
</gene>
<proteinExistence type="predicted"/>
<evidence type="ECO:0000313" key="1">
    <source>
        <dbReference type="EMBL" id="MBW6531145.1"/>
    </source>
</evidence>